<protein>
    <recommendedName>
        <fullName evidence="1">BPL/LPL catalytic domain-containing protein</fullName>
    </recommendedName>
</protein>
<evidence type="ECO:0000313" key="2">
    <source>
        <dbReference type="EMBL" id="CAK9135526.1"/>
    </source>
</evidence>
<name>A0ABC8QS47_9AQUA</name>
<feature type="domain" description="BPL/LPL catalytic" evidence="1">
    <location>
        <begin position="135"/>
        <end position="236"/>
    </location>
</feature>
<sequence length="236" mass="26391">MKSKTSQKLQWEVSGAYLLAQTNSLVFSVIEMPLATLPRFVSQKTSLLFLWPKISLPVFSHKNPHLNLSLSVSASAMESESLCLLVLWGKSDAEKELAKSMKNNNTLKLPDKTDISVLLHSEHEKSFGPNPFQVNSYMNSLSTTRFGKFLIYSPRLSSTHDVVSLNFCELPIGAVCVADVQYKGRGRSRNMWESPIGCLMFSFTIQMEDGRVVPFVQYVVSLAMTEAIKDVCAKNE</sequence>
<gene>
    <name evidence="2" type="ORF">ILEXP_LOCUS2479</name>
</gene>
<reference evidence="2 3" key="1">
    <citation type="submission" date="2024-02" db="EMBL/GenBank/DDBJ databases">
        <authorList>
            <person name="Vignale AGUSTIN F."/>
            <person name="Sosa J E."/>
            <person name="Modenutti C."/>
        </authorList>
    </citation>
    <scope>NUCLEOTIDE SEQUENCE [LARGE SCALE GENOMIC DNA]</scope>
</reference>
<accession>A0ABC8QS47</accession>
<organism evidence="2 3">
    <name type="scientific">Ilex paraguariensis</name>
    <name type="common">yerba mate</name>
    <dbReference type="NCBI Taxonomy" id="185542"/>
    <lineage>
        <taxon>Eukaryota</taxon>
        <taxon>Viridiplantae</taxon>
        <taxon>Streptophyta</taxon>
        <taxon>Embryophyta</taxon>
        <taxon>Tracheophyta</taxon>
        <taxon>Spermatophyta</taxon>
        <taxon>Magnoliopsida</taxon>
        <taxon>eudicotyledons</taxon>
        <taxon>Gunneridae</taxon>
        <taxon>Pentapetalae</taxon>
        <taxon>asterids</taxon>
        <taxon>campanulids</taxon>
        <taxon>Aquifoliales</taxon>
        <taxon>Aquifoliaceae</taxon>
        <taxon>Ilex</taxon>
    </lineage>
</organism>
<dbReference type="Proteomes" id="UP001642360">
    <property type="component" value="Unassembled WGS sequence"/>
</dbReference>
<dbReference type="SUPFAM" id="SSF55681">
    <property type="entry name" value="Class II aaRS and biotin synthetases"/>
    <property type="match status" value="1"/>
</dbReference>
<dbReference type="PANTHER" id="PTHR12835:SF5">
    <property type="entry name" value="BIOTIN--PROTEIN LIGASE"/>
    <property type="match status" value="1"/>
</dbReference>
<dbReference type="InterPro" id="IPR045864">
    <property type="entry name" value="aa-tRNA-synth_II/BPL/LPL"/>
</dbReference>
<dbReference type="Gene3D" id="3.30.930.10">
    <property type="entry name" value="Bira Bifunctional Protein, Domain 2"/>
    <property type="match status" value="1"/>
</dbReference>
<dbReference type="EMBL" id="CAUOFW020000715">
    <property type="protein sequence ID" value="CAK9135526.1"/>
    <property type="molecule type" value="Genomic_DNA"/>
</dbReference>
<dbReference type="Pfam" id="PF03099">
    <property type="entry name" value="BPL_LplA_LipB"/>
    <property type="match status" value="1"/>
</dbReference>
<comment type="caution">
    <text evidence="2">The sequence shown here is derived from an EMBL/GenBank/DDBJ whole genome shotgun (WGS) entry which is preliminary data.</text>
</comment>
<evidence type="ECO:0000313" key="3">
    <source>
        <dbReference type="Proteomes" id="UP001642360"/>
    </source>
</evidence>
<keyword evidence="3" id="KW-1185">Reference proteome</keyword>
<dbReference type="PANTHER" id="PTHR12835">
    <property type="entry name" value="BIOTIN PROTEIN LIGASE"/>
    <property type="match status" value="1"/>
</dbReference>
<dbReference type="InterPro" id="IPR004143">
    <property type="entry name" value="BPL_LPL_catalytic"/>
</dbReference>
<proteinExistence type="predicted"/>
<dbReference type="PROSITE" id="PS51733">
    <property type="entry name" value="BPL_LPL_CATALYTIC"/>
    <property type="match status" value="1"/>
</dbReference>
<dbReference type="AlphaFoldDB" id="A0ABC8QS47"/>
<evidence type="ECO:0000259" key="1">
    <source>
        <dbReference type="PROSITE" id="PS51733"/>
    </source>
</evidence>